<dbReference type="OrthoDB" id="7161229at2"/>
<feature type="region of interest" description="Disordered" evidence="1">
    <location>
        <begin position="172"/>
        <end position="231"/>
    </location>
</feature>
<dbReference type="EC" id="3.4.21.72" evidence="2"/>
<feature type="region of interest" description="Disordered" evidence="1">
    <location>
        <begin position="107"/>
        <end position="160"/>
    </location>
</feature>
<dbReference type="GO" id="GO:0006508">
    <property type="term" value="P:proteolysis"/>
    <property type="evidence" value="ECO:0007669"/>
    <property type="project" value="UniProtKB-KW"/>
</dbReference>
<keyword evidence="2" id="KW-0645">Protease</keyword>
<dbReference type="STRING" id="321267.SHM7688_01497"/>
<organism evidence="2 3">
    <name type="scientific">Shimia marina</name>
    <dbReference type="NCBI Taxonomy" id="321267"/>
    <lineage>
        <taxon>Bacteria</taxon>
        <taxon>Pseudomonadati</taxon>
        <taxon>Pseudomonadota</taxon>
        <taxon>Alphaproteobacteria</taxon>
        <taxon>Rhodobacterales</taxon>
        <taxon>Roseobacteraceae</taxon>
    </lineage>
</organism>
<proteinExistence type="predicted"/>
<dbReference type="RefSeq" id="WP_058239287.1">
    <property type="nucleotide sequence ID" value="NZ_CYPW01000011.1"/>
</dbReference>
<accession>A0A0P1EP67</accession>
<evidence type="ECO:0000256" key="1">
    <source>
        <dbReference type="SAM" id="MobiDB-lite"/>
    </source>
</evidence>
<dbReference type="AlphaFoldDB" id="A0A0P1EP67"/>
<dbReference type="GO" id="GO:0008233">
    <property type="term" value="F:peptidase activity"/>
    <property type="evidence" value="ECO:0007669"/>
    <property type="project" value="UniProtKB-KW"/>
</dbReference>
<dbReference type="EMBL" id="CYPW01000011">
    <property type="protein sequence ID" value="CUH52057.1"/>
    <property type="molecule type" value="Genomic_DNA"/>
</dbReference>
<sequence length="365" mass="38366">MHIGHYISGAAHTGLIGWVLLGGFFSSDPPPMEVTDVSVISAADFEALLQAQAAPDAATELALPNPPEEVPVAPDLVSEPDVTPEQVTPAETEPVVPDTVPETVEVAPPVPVTPQDVAQETPQLPTPEVESAVVIPDTPVRPVTRPADRVAPEPVAPPEPDVAIADVVQEATTPDEAGPATEEAQEETAPEAASAEIATEPKQDEVASAAPSRSLRPRLRPTQVTPTPSPAATEDAIAAALAEANAATTQTSETPRGPSGPPLTRGEKDGLRVAVQQCWIVDVGSRAADVTVVVGVSLDQDGKVQGDVRLLSAQGGDDTAVQTAFQSARRAVLRCQKTGYDLPVEKYDHWRDVEITFNPENMRRR</sequence>
<protein>
    <submittedName>
        <fullName evidence="2">Immunoglobulin A1 protease autotransporter</fullName>
        <ecNumber evidence="2">3.4.21.72</ecNumber>
    </submittedName>
</protein>
<reference evidence="2 3" key="1">
    <citation type="submission" date="2015-09" db="EMBL/GenBank/DDBJ databases">
        <authorList>
            <consortium name="Swine Surveillance"/>
        </authorList>
    </citation>
    <scope>NUCLEOTIDE SEQUENCE [LARGE SCALE GENOMIC DNA]</scope>
    <source>
        <strain evidence="2 3">CECT 7688</strain>
    </source>
</reference>
<evidence type="ECO:0000313" key="2">
    <source>
        <dbReference type="EMBL" id="CUH52057.1"/>
    </source>
</evidence>
<dbReference type="Proteomes" id="UP000054823">
    <property type="component" value="Unassembled WGS sequence"/>
</dbReference>
<dbReference type="Gene3D" id="3.30.1150.10">
    <property type="match status" value="1"/>
</dbReference>
<name>A0A0P1EP67_9RHOB</name>
<keyword evidence="2" id="KW-0378">Hydrolase</keyword>
<feature type="region of interest" description="Disordered" evidence="1">
    <location>
        <begin position="244"/>
        <end position="267"/>
    </location>
</feature>
<keyword evidence="3" id="KW-1185">Reference proteome</keyword>
<gene>
    <name evidence="2" type="primary">iga</name>
    <name evidence="2" type="ORF">SHM7688_01497</name>
</gene>
<evidence type="ECO:0000313" key="3">
    <source>
        <dbReference type="Proteomes" id="UP000054823"/>
    </source>
</evidence>
<dbReference type="SUPFAM" id="SSF74653">
    <property type="entry name" value="TolA/TonB C-terminal domain"/>
    <property type="match status" value="1"/>
</dbReference>